<dbReference type="SUPFAM" id="SSF101874">
    <property type="entry name" value="YceI-like"/>
    <property type="match status" value="1"/>
</dbReference>
<dbReference type="InterPro" id="IPR007372">
    <property type="entry name" value="Lipid/polyisoprenoid-bd_YceI"/>
</dbReference>
<evidence type="ECO:0000313" key="4">
    <source>
        <dbReference type="Proteomes" id="UP001229955"/>
    </source>
</evidence>
<gene>
    <name evidence="2" type="ORF">Strain138_002378</name>
    <name evidence="3" type="ORF">Strain318_002377</name>
</gene>
<accession>A0AA49Q5W0</accession>
<dbReference type="PANTHER" id="PTHR34406">
    <property type="entry name" value="PROTEIN YCEI"/>
    <property type="match status" value="1"/>
</dbReference>
<dbReference type="KEGG" id="pspc:Strain318_002377"/>
<sequence>MRVPTPRWPLAIAALVLVAAATPMLDSLRLKPESRLWFDGTSTVRDWSCKATQMQATIDGEAAAPAAVLDGRKAVRTVEMVFPVASLDCQDGNRTMNNHMRNALNATQHQTIRFQLTDYTLARAANTTGALQGQLTINGQTRAITVPVQFANAAGALRVTGRYPLAMTQWGVQPPRLMMGTLKVGDTITVNFDLLLQP</sequence>
<evidence type="ECO:0000313" key="2">
    <source>
        <dbReference type="EMBL" id="WKW13064.1"/>
    </source>
</evidence>
<protein>
    <submittedName>
        <fullName evidence="2">YceI family protein</fullName>
    </submittedName>
</protein>
<dbReference type="AlphaFoldDB" id="A0AA49Q5W0"/>
<dbReference type="RefSeq" id="WP_367885926.1">
    <property type="nucleotide sequence ID" value="NZ_CP130612.1"/>
</dbReference>
<proteinExistence type="predicted"/>
<reference evidence="2" key="1">
    <citation type="submission" date="2023-07" db="EMBL/GenBank/DDBJ databases">
        <authorList>
            <person name="Haufschild T."/>
            <person name="Kallscheuer N."/>
            <person name="Hammer J."/>
            <person name="Kohn T."/>
            <person name="Kabuu M."/>
            <person name="Jogler M."/>
            <person name="Wohfarth N."/>
            <person name="Heuer A."/>
            <person name="Rohde M."/>
            <person name="van Teeseling M.C.F."/>
            <person name="Jogler C."/>
        </authorList>
    </citation>
    <scope>NUCLEOTIDE SEQUENCE</scope>
    <source>
        <strain evidence="2">Strain 138</strain>
        <strain evidence="3">Strain 318</strain>
    </source>
</reference>
<organism evidence="2">
    <name type="scientific">Pseudogemmatithrix spongiicola</name>
    <dbReference type="NCBI Taxonomy" id="3062599"/>
    <lineage>
        <taxon>Bacteria</taxon>
        <taxon>Pseudomonadati</taxon>
        <taxon>Gemmatimonadota</taxon>
        <taxon>Gemmatimonadia</taxon>
        <taxon>Gemmatimonadales</taxon>
        <taxon>Gemmatimonadaceae</taxon>
        <taxon>Pseudogemmatithrix</taxon>
    </lineage>
</organism>
<dbReference type="EMBL" id="CP130613">
    <property type="protein sequence ID" value="WKW15970.1"/>
    <property type="molecule type" value="Genomic_DNA"/>
</dbReference>
<evidence type="ECO:0000259" key="1">
    <source>
        <dbReference type="SMART" id="SM00867"/>
    </source>
</evidence>
<dbReference type="Pfam" id="PF04264">
    <property type="entry name" value="YceI"/>
    <property type="match status" value="1"/>
</dbReference>
<name>A0AA49Q5W0_9BACT</name>
<keyword evidence="4" id="KW-1185">Reference proteome</keyword>
<dbReference type="EMBL" id="CP130612">
    <property type="protein sequence ID" value="WKW13064.1"/>
    <property type="molecule type" value="Genomic_DNA"/>
</dbReference>
<dbReference type="PANTHER" id="PTHR34406:SF1">
    <property type="entry name" value="PROTEIN YCEI"/>
    <property type="match status" value="1"/>
</dbReference>
<dbReference type="Proteomes" id="UP001229955">
    <property type="component" value="Chromosome"/>
</dbReference>
<feature type="domain" description="Lipid/polyisoprenoid-binding YceI-like" evidence="1">
    <location>
        <begin position="27"/>
        <end position="197"/>
    </location>
</feature>
<dbReference type="SMART" id="SM00867">
    <property type="entry name" value="YceI"/>
    <property type="match status" value="1"/>
</dbReference>
<accession>A0AA49K152</accession>
<dbReference type="InterPro" id="IPR036761">
    <property type="entry name" value="TTHA0802/YceI-like_sf"/>
</dbReference>
<dbReference type="Gene3D" id="2.40.128.110">
    <property type="entry name" value="Lipid/polyisoprenoid-binding, YceI-like"/>
    <property type="match status" value="1"/>
</dbReference>
<evidence type="ECO:0000313" key="3">
    <source>
        <dbReference type="EMBL" id="WKW15970.1"/>
    </source>
</evidence>